<sequence length="51" mass="5767">MVGISVEKHCSVLKLDCEKYCHSDCSYESEKVVCKLINSFCNIIGCCHHDD</sequence>
<dbReference type="EMBL" id="JABEBT010000106">
    <property type="protein sequence ID" value="KAF7632299.1"/>
    <property type="molecule type" value="Genomic_DNA"/>
</dbReference>
<evidence type="ECO:0000313" key="2">
    <source>
        <dbReference type="Proteomes" id="UP000605970"/>
    </source>
</evidence>
<evidence type="ECO:0000313" key="1">
    <source>
        <dbReference type="EMBL" id="KAF7632299.1"/>
    </source>
</evidence>
<dbReference type="Proteomes" id="UP000605970">
    <property type="component" value="Unassembled WGS sequence"/>
</dbReference>
<dbReference type="OrthoDB" id="5886089at2759"/>
<protein>
    <submittedName>
        <fullName evidence="1">Uncharacterized protein</fullName>
    </submittedName>
</protein>
<gene>
    <name evidence="1" type="ORF">Mgra_00008308</name>
</gene>
<reference evidence="1" key="1">
    <citation type="journal article" date="2020" name="Ecol. Evol.">
        <title>Genome structure and content of the rice root-knot nematode (Meloidogyne graminicola).</title>
        <authorList>
            <person name="Phan N.T."/>
            <person name="Danchin E.G.J."/>
            <person name="Klopp C."/>
            <person name="Perfus-Barbeoch L."/>
            <person name="Kozlowski D.K."/>
            <person name="Koutsovoulos G.D."/>
            <person name="Lopez-Roques C."/>
            <person name="Bouchez O."/>
            <person name="Zahm M."/>
            <person name="Besnard G."/>
            <person name="Bellafiore S."/>
        </authorList>
    </citation>
    <scope>NUCLEOTIDE SEQUENCE</scope>
    <source>
        <strain evidence="1">VN-18</strain>
    </source>
</reference>
<name>A0A8S9ZGA7_9BILA</name>
<dbReference type="AlphaFoldDB" id="A0A8S9ZGA7"/>
<accession>A0A8S9ZGA7</accession>
<keyword evidence="2" id="KW-1185">Reference proteome</keyword>
<proteinExistence type="predicted"/>
<comment type="caution">
    <text evidence="1">The sequence shown here is derived from an EMBL/GenBank/DDBJ whole genome shotgun (WGS) entry which is preliminary data.</text>
</comment>
<organism evidence="1 2">
    <name type="scientific">Meloidogyne graminicola</name>
    <dbReference type="NCBI Taxonomy" id="189291"/>
    <lineage>
        <taxon>Eukaryota</taxon>
        <taxon>Metazoa</taxon>
        <taxon>Ecdysozoa</taxon>
        <taxon>Nematoda</taxon>
        <taxon>Chromadorea</taxon>
        <taxon>Rhabditida</taxon>
        <taxon>Tylenchina</taxon>
        <taxon>Tylenchomorpha</taxon>
        <taxon>Tylenchoidea</taxon>
        <taxon>Meloidogynidae</taxon>
        <taxon>Meloidogyninae</taxon>
        <taxon>Meloidogyne</taxon>
    </lineage>
</organism>